<dbReference type="EC" id="2.4.2.-" evidence="15"/>
<evidence type="ECO:0000256" key="14">
    <source>
        <dbReference type="ARBA" id="ARBA00033987"/>
    </source>
</evidence>
<feature type="domain" description="WWE" evidence="17">
    <location>
        <begin position="97"/>
        <end position="173"/>
    </location>
</feature>
<evidence type="ECO:0000256" key="10">
    <source>
        <dbReference type="ARBA" id="ARBA00023027"/>
    </source>
</evidence>
<evidence type="ECO:0000256" key="12">
    <source>
        <dbReference type="ARBA" id="ARBA00023242"/>
    </source>
</evidence>
<dbReference type="GO" id="GO:0008270">
    <property type="term" value="F:zinc ion binding"/>
    <property type="evidence" value="ECO:0007669"/>
    <property type="project" value="UniProtKB-KW"/>
</dbReference>
<evidence type="ECO:0000259" key="17">
    <source>
        <dbReference type="PROSITE" id="PS50918"/>
    </source>
</evidence>
<dbReference type="STRING" id="7574.A0A1S3IT85"/>
<keyword evidence="7" id="KW-0013">ADP-ribosylation</keyword>
<dbReference type="SMART" id="SM00773">
    <property type="entry name" value="WGR"/>
    <property type="match status" value="1"/>
</dbReference>
<proteinExistence type="inferred from homology"/>
<comment type="subcellular location">
    <subcellularLocation>
        <location evidence="1">Nucleus</location>
    </subcellularLocation>
</comment>
<dbReference type="PANTHER" id="PTHR10459:SF60">
    <property type="entry name" value="POLY [ADP-RIBOSE] POLYMERASE 2"/>
    <property type="match status" value="1"/>
</dbReference>
<sequence length="734" mass="82369">MPGSRRKAASSPGDAEPSTKRVKTESVIGGVTVQWEVEDRKNTWMSYPASQQGEITEGFNNKEKQVALVDAKGDEVTVLFDKMTQKSKKTGWEKRIHCAVQEKEGTDFYTWQWKDDKNHWSFFGVDISVKLEKSFQSQDDTVSLTIANKSYTVDIKKMEQKNDATGFSRKIARQISDATALPEPPPSVKAAIVAKPSGKRKAAENDVDETGDAMPAGKKGRSGHSAVKQEKEAASAKPSTSKTVLLKGKAPVDPECVQKVGKAHVYYEGSDVYDCMLNQTNLSNNNNKYYLCQLLQDDGKKSYSVWFRWGRVGKKGQNSLFPCGPDLEEAKSIFCTKFHDKTKNEWSMRDKFQKVPGKYDLIKMDYNASDETDSGKKKPEKQEKVPPSKLDPRVQNLVNLICDIKTMEDAVLEMKYDAQKAPLGKITKEQIKAGYAALKKIDNCIQKEEFGRKLVEACDEFYTRVPHDFGMSRPPVIRTKAELKSKIQLLEALGDIEIAIKMLKEGDFSENPVDRHYHALHCKLKPLEQTHDDFKLVEKYLQNTHAATHSQYKMKLLDLFDCEKEGEAKNFRDVGNRKLLWHGSRMSNWAGILNQGLRIAPPEAPVTGYMFGKGIYFADMSSKSANYCYPTRSKNVGLVLLSEVALGTPNQLLAADYGADKLPAGKNSVQGLGRVAPDPKEEVTMSNGTVVPLGKPKDTGVKNPSGYTLNYNEFVVYDPRQVRMKYLCKVQFNF</sequence>
<name>A0A1S3IT85_LINAN</name>
<dbReference type="PANTHER" id="PTHR10459">
    <property type="entry name" value="DNA LIGASE"/>
    <property type="match status" value="1"/>
</dbReference>
<keyword evidence="4" id="KW-0548">Nucleotidyltransferase</keyword>
<feature type="domain" description="PARP catalytic" evidence="18">
    <location>
        <begin position="511"/>
        <end position="734"/>
    </location>
</feature>
<evidence type="ECO:0000256" key="6">
    <source>
        <dbReference type="ARBA" id="ARBA00022737"/>
    </source>
</evidence>
<evidence type="ECO:0000256" key="13">
    <source>
        <dbReference type="ARBA" id="ARBA00024347"/>
    </source>
</evidence>
<evidence type="ECO:0000259" key="18">
    <source>
        <dbReference type="PROSITE" id="PS51059"/>
    </source>
</evidence>
<dbReference type="InterPro" id="IPR012317">
    <property type="entry name" value="Poly(ADP-ribose)pol_cat_dom"/>
</dbReference>
<evidence type="ECO:0000259" key="19">
    <source>
        <dbReference type="PROSITE" id="PS51060"/>
    </source>
</evidence>
<evidence type="ECO:0000256" key="16">
    <source>
        <dbReference type="SAM" id="MobiDB-lite"/>
    </source>
</evidence>
<gene>
    <name evidence="22" type="primary">LOC106166644</name>
</gene>
<keyword evidence="3 15" id="KW-0808">Transferase</keyword>
<keyword evidence="21" id="KW-1185">Reference proteome</keyword>
<dbReference type="Pfam" id="PF05406">
    <property type="entry name" value="WGR"/>
    <property type="match status" value="1"/>
</dbReference>
<dbReference type="SUPFAM" id="SSF56399">
    <property type="entry name" value="ADP-ribosylation"/>
    <property type="match status" value="1"/>
</dbReference>
<evidence type="ECO:0000256" key="9">
    <source>
        <dbReference type="ARBA" id="ARBA00022833"/>
    </source>
</evidence>
<evidence type="ECO:0000259" key="20">
    <source>
        <dbReference type="PROSITE" id="PS51977"/>
    </source>
</evidence>
<reference evidence="22" key="1">
    <citation type="journal article" date="2015" name="Nat. Commun.">
        <title>The Lingula genome provides insights into brachiopod evolution and the origin of phosphate biomineralization.</title>
        <authorList>
            <person name="Luo Y.J."/>
            <person name="Takeuchi T."/>
            <person name="Koyanagi R."/>
            <person name="Yamada L."/>
            <person name="Kanda M."/>
            <person name="Khalturina M."/>
            <person name="Fujie M."/>
            <person name="Yamasaki S.I."/>
            <person name="Endo K."/>
            <person name="Satoh N."/>
        </authorList>
    </citation>
    <scope>NUCLEOTIDE SEQUENCE</scope>
</reference>
<keyword evidence="6" id="KW-0677">Repeat</keyword>
<evidence type="ECO:0000256" key="5">
    <source>
        <dbReference type="ARBA" id="ARBA00022723"/>
    </source>
</evidence>
<evidence type="ECO:0000256" key="7">
    <source>
        <dbReference type="ARBA" id="ARBA00022765"/>
    </source>
</evidence>
<dbReference type="FunFam" id="3.90.228.10:FF:000002">
    <property type="entry name" value="Poly [ADP-ribose] polymerase"/>
    <property type="match status" value="1"/>
</dbReference>
<dbReference type="GeneID" id="106166644"/>
<evidence type="ECO:0000256" key="15">
    <source>
        <dbReference type="RuleBase" id="RU362114"/>
    </source>
</evidence>
<keyword evidence="5" id="KW-0479">Metal-binding</keyword>
<dbReference type="Pfam" id="PF00644">
    <property type="entry name" value="PARP"/>
    <property type="match status" value="1"/>
</dbReference>
<dbReference type="AlphaFoldDB" id="A0A1S3IT85"/>
<dbReference type="Proteomes" id="UP000085678">
    <property type="component" value="Unplaced"/>
</dbReference>
<dbReference type="InterPro" id="IPR037197">
    <property type="entry name" value="WWE_dom_sf"/>
</dbReference>
<dbReference type="FunFam" id="1.20.142.10:FF:000001">
    <property type="entry name" value="Poly [ADP-ribose] polymerase"/>
    <property type="match status" value="1"/>
</dbReference>
<dbReference type="Pfam" id="PF02877">
    <property type="entry name" value="PARP_reg"/>
    <property type="match status" value="1"/>
</dbReference>
<feature type="compositionally biased region" description="Basic and acidic residues" evidence="16">
    <location>
        <begin position="373"/>
        <end position="389"/>
    </location>
</feature>
<evidence type="ECO:0000313" key="21">
    <source>
        <dbReference type="Proteomes" id="UP000085678"/>
    </source>
</evidence>
<reference evidence="22" key="2">
    <citation type="submission" date="2025-08" db="UniProtKB">
        <authorList>
            <consortium name="RefSeq"/>
        </authorList>
    </citation>
    <scope>IDENTIFICATION</scope>
</reference>
<evidence type="ECO:0000256" key="2">
    <source>
        <dbReference type="ARBA" id="ARBA00022676"/>
    </source>
</evidence>
<dbReference type="InterPro" id="IPR018123">
    <property type="entry name" value="WWE-dom_subgr"/>
</dbReference>
<dbReference type="GO" id="GO:0003950">
    <property type="term" value="F:NAD+ poly-ADP-ribosyltransferase activity"/>
    <property type="evidence" value="ECO:0007669"/>
    <property type="project" value="UniProtKB-UniRule"/>
</dbReference>
<dbReference type="CDD" id="cd01437">
    <property type="entry name" value="parp_like"/>
    <property type="match status" value="1"/>
</dbReference>
<dbReference type="SMART" id="SM00678">
    <property type="entry name" value="WWE"/>
    <property type="match status" value="1"/>
</dbReference>
<comment type="catalytic activity">
    <reaction evidence="14">
        <text>NAD(+) + (ADP-D-ribosyl)n-acceptor = nicotinamide + (ADP-D-ribosyl)n+1-acceptor + H(+).</text>
        <dbReference type="EC" id="2.4.2.30"/>
    </reaction>
</comment>
<organism evidence="21 22">
    <name type="scientific">Lingula anatina</name>
    <name type="common">Brachiopod</name>
    <name type="synonym">Lingula unguis</name>
    <dbReference type="NCBI Taxonomy" id="7574"/>
    <lineage>
        <taxon>Eukaryota</taxon>
        <taxon>Metazoa</taxon>
        <taxon>Spiralia</taxon>
        <taxon>Lophotrochozoa</taxon>
        <taxon>Brachiopoda</taxon>
        <taxon>Linguliformea</taxon>
        <taxon>Lingulata</taxon>
        <taxon>Lingulida</taxon>
        <taxon>Linguloidea</taxon>
        <taxon>Lingulidae</taxon>
        <taxon>Lingula</taxon>
    </lineage>
</organism>
<dbReference type="InterPro" id="IPR036930">
    <property type="entry name" value="WGR_dom_sf"/>
</dbReference>
<keyword evidence="11" id="KW-0238">DNA-binding</keyword>
<dbReference type="CDD" id="cd08003">
    <property type="entry name" value="WGR_PARP2_like"/>
    <property type="match status" value="1"/>
</dbReference>
<dbReference type="GO" id="GO:0016779">
    <property type="term" value="F:nucleotidyltransferase activity"/>
    <property type="evidence" value="ECO:0007669"/>
    <property type="project" value="UniProtKB-KW"/>
</dbReference>
<dbReference type="PROSITE" id="PS50918">
    <property type="entry name" value="WWE"/>
    <property type="match status" value="1"/>
</dbReference>
<evidence type="ECO:0000256" key="3">
    <source>
        <dbReference type="ARBA" id="ARBA00022679"/>
    </source>
</evidence>
<feature type="region of interest" description="Disordered" evidence="16">
    <location>
        <begin position="369"/>
        <end position="389"/>
    </location>
</feature>
<dbReference type="Gene3D" id="1.20.142.10">
    <property type="entry name" value="Poly(ADP-ribose) polymerase, regulatory domain"/>
    <property type="match status" value="1"/>
</dbReference>
<feature type="domain" description="WGR" evidence="20">
    <location>
        <begin position="262"/>
        <end position="359"/>
    </location>
</feature>
<dbReference type="KEGG" id="lak:106166644"/>
<dbReference type="Gene3D" id="3.90.228.10">
    <property type="match status" value="1"/>
</dbReference>
<comment type="similarity">
    <text evidence="13">Belongs to the ARTD/PARP family.</text>
</comment>
<dbReference type="InParanoid" id="A0A1S3IT85"/>
<evidence type="ECO:0000313" key="22">
    <source>
        <dbReference type="RefSeq" id="XP_013400749.1"/>
    </source>
</evidence>
<dbReference type="SUPFAM" id="SSF142921">
    <property type="entry name" value="WGR domain-like"/>
    <property type="match status" value="1"/>
</dbReference>
<dbReference type="RefSeq" id="XP_013400749.1">
    <property type="nucleotide sequence ID" value="XM_013545295.1"/>
</dbReference>
<dbReference type="OrthoDB" id="429950at2759"/>
<feature type="domain" description="PARP alpha-helical" evidence="19">
    <location>
        <begin position="387"/>
        <end position="504"/>
    </location>
</feature>
<dbReference type="Pfam" id="PF02825">
    <property type="entry name" value="WWE"/>
    <property type="match status" value="2"/>
</dbReference>
<dbReference type="InterPro" id="IPR004170">
    <property type="entry name" value="WWE_dom"/>
</dbReference>
<dbReference type="PROSITE" id="PS51977">
    <property type="entry name" value="WGR"/>
    <property type="match status" value="1"/>
</dbReference>
<keyword evidence="12" id="KW-0539">Nucleus</keyword>
<evidence type="ECO:0000256" key="1">
    <source>
        <dbReference type="ARBA" id="ARBA00004123"/>
    </source>
</evidence>
<keyword evidence="10 15" id="KW-0520">NAD</keyword>
<dbReference type="InterPro" id="IPR050800">
    <property type="entry name" value="ARTD/PARP"/>
</dbReference>
<evidence type="ECO:0000256" key="8">
    <source>
        <dbReference type="ARBA" id="ARBA00022771"/>
    </source>
</evidence>
<dbReference type="PROSITE" id="PS51059">
    <property type="entry name" value="PARP_CATALYTIC"/>
    <property type="match status" value="1"/>
</dbReference>
<dbReference type="GO" id="GO:0070212">
    <property type="term" value="P:protein poly-ADP-ribosylation"/>
    <property type="evidence" value="ECO:0007669"/>
    <property type="project" value="TreeGrafter"/>
</dbReference>
<evidence type="ECO:0000256" key="4">
    <source>
        <dbReference type="ARBA" id="ARBA00022695"/>
    </source>
</evidence>
<accession>A0A1S3IT85</accession>
<dbReference type="GO" id="GO:0006302">
    <property type="term" value="P:double-strand break repair"/>
    <property type="evidence" value="ECO:0007669"/>
    <property type="project" value="TreeGrafter"/>
</dbReference>
<dbReference type="PROSITE" id="PS51060">
    <property type="entry name" value="PARP_ALPHA_HD"/>
    <property type="match status" value="1"/>
</dbReference>
<keyword evidence="8" id="KW-0863">Zinc-finger</keyword>
<dbReference type="GO" id="GO:0003677">
    <property type="term" value="F:DNA binding"/>
    <property type="evidence" value="ECO:0007669"/>
    <property type="project" value="UniProtKB-KW"/>
</dbReference>
<dbReference type="SUPFAM" id="SSF47587">
    <property type="entry name" value="Domain of poly(ADP-ribose) polymerase"/>
    <property type="match status" value="1"/>
</dbReference>
<dbReference type="InterPro" id="IPR004102">
    <property type="entry name" value="Poly(ADP-ribose)pol_reg_dom"/>
</dbReference>
<dbReference type="Gene3D" id="3.30.720.50">
    <property type="match status" value="2"/>
</dbReference>
<dbReference type="GO" id="GO:0005730">
    <property type="term" value="C:nucleolus"/>
    <property type="evidence" value="ECO:0007669"/>
    <property type="project" value="TreeGrafter"/>
</dbReference>
<feature type="region of interest" description="Disordered" evidence="16">
    <location>
        <begin position="1"/>
        <end position="25"/>
    </location>
</feature>
<keyword evidence="9" id="KW-0862">Zinc</keyword>
<feature type="region of interest" description="Disordered" evidence="16">
    <location>
        <begin position="194"/>
        <end position="242"/>
    </location>
</feature>
<protein>
    <recommendedName>
        <fullName evidence="15">Poly [ADP-ribose] polymerase</fullName>
        <shortName evidence="15">PARP</shortName>
        <ecNumber evidence="15">2.4.2.-</ecNumber>
    </recommendedName>
</protein>
<keyword evidence="2 15" id="KW-0328">Glycosyltransferase</keyword>
<dbReference type="InterPro" id="IPR008893">
    <property type="entry name" value="WGR_domain"/>
</dbReference>
<dbReference type="SUPFAM" id="SSF117839">
    <property type="entry name" value="WWE domain"/>
    <property type="match status" value="2"/>
</dbReference>
<dbReference type="GO" id="GO:1990404">
    <property type="term" value="F:NAD+-protein mono-ADP-ribosyltransferase activity"/>
    <property type="evidence" value="ECO:0007669"/>
    <property type="project" value="TreeGrafter"/>
</dbReference>
<evidence type="ECO:0000256" key="11">
    <source>
        <dbReference type="ARBA" id="ARBA00023125"/>
    </source>
</evidence>
<dbReference type="InterPro" id="IPR036616">
    <property type="entry name" value="Poly(ADP-ribose)pol_reg_dom_sf"/>
</dbReference>